<name>A0A6B8KHQ0_9HYPH</name>
<dbReference type="EMBL" id="CP046052">
    <property type="protein sequence ID" value="QGM47187.1"/>
    <property type="molecule type" value="Genomic_DNA"/>
</dbReference>
<evidence type="ECO:0000256" key="1">
    <source>
        <dbReference type="ARBA" id="ARBA00004196"/>
    </source>
</evidence>
<dbReference type="PANTHER" id="PTHR47870:SF4">
    <property type="entry name" value="CYTOCHROME C-TYPE BIOGENESIS PROTEIN CYCH"/>
    <property type="match status" value="1"/>
</dbReference>
<dbReference type="InterPro" id="IPR051263">
    <property type="entry name" value="C-type_cytochrome_biogenesis"/>
</dbReference>
<sequence>MIWLVFALLTGAAVMAVLAPLARKNAPADASATDKAFFSEQIAEIERECAEGRLDPGDAEAARLEAARRLLRASQTGEKTSLASGKLRAAAAVATVVLVPVVALPLYLHLGSANLPDMPLAERLAKTPPHQDLSAAVAQIEAHLVQHPEDGRGFEVVAPFYLRNGRYEEAVHAFGEALRLLGATPTRHDALGEAIVIAAQGEVTPAARRQFDAALALDEKDAMARYYLGLGAAQEGESEKARDIWTKLLADAPSQAGYRDLVQGQLDKLSGGPAAEQPAATTAEGPATEQGKAIAALPRSQQEATIRGMVARLAERLAQKGDDVEGWLKLIRAYSVLSEPDKAKTALSDGKKALSGKPQEVARLDALAEQLNIGR</sequence>
<dbReference type="RefSeq" id="WP_136497865.1">
    <property type="nucleotide sequence ID" value="NZ_CP046052.1"/>
</dbReference>
<dbReference type="InterPro" id="IPR017560">
    <property type="entry name" value="Cyt_c_biogenesis_CcmI"/>
</dbReference>
<evidence type="ECO:0000313" key="5">
    <source>
        <dbReference type="EMBL" id="QGM47187.1"/>
    </source>
</evidence>
<keyword evidence="4" id="KW-0472">Membrane</keyword>
<feature type="transmembrane region" description="Helical" evidence="4">
    <location>
        <begin position="89"/>
        <end position="108"/>
    </location>
</feature>
<keyword evidence="4" id="KW-0812">Transmembrane</keyword>
<dbReference type="AlphaFoldDB" id="A0A6B8KHQ0"/>
<organism evidence="5 6">
    <name type="scientific">Methylocystis heyeri</name>
    <dbReference type="NCBI Taxonomy" id="391905"/>
    <lineage>
        <taxon>Bacteria</taxon>
        <taxon>Pseudomonadati</taxon>
        <taxon>Pseudomonadota</taxon>
        <taxon>Alphaproteobacteria</taxon>
        <taxon>Hyphomicrobiales</taxon>
        <taxon>Methylocystaceae</taxon>
        <taxon>Methylocystis</taxon>
    </lineage>
</organism>
<keyword evidence="4" id="KW-1133">Transmembrane helix</keyword>
<reference evidence="5 6" key="1">
    <citation type="submission" date="2019-11" db="EMBL/GenBank/DDBJ databases">
        <title>The genome sequence of Methylocystis heyeri.</title>
        <authorList>
            <person name="Oshkin I.Y."/>
            <person name="Miroshnikov K."/>
            <person name="Dedysh S.N."/>
        </authorList>
    </citation>
    <scope>NUCLEOTIDE SEQUENCE [LARGE SCALE GENOMIC DNA]</scope>
    <source>
        <strain evidence="5 6">H2</strain>
    </source>
</reference>
<dbReference type="OrthoDB" id="9815847at2"/>
<dbReference type="GO" id="GO:0030313">
    <property type="term" value="C:cell envelope"/>
    <property type="evidence" value="ECO:0007669"/>
    <property type="project" value="UniProtKB-SubCell"/>
</dbReference>
<keyword evidence="6" id="KW-1185">Reference proteome</keyword>
<dbReference type="InterPro" id="IPR011990">
    <property type="entry name" value="TPR-like_helical_dom_sf"/>
</dbReference>
<evidence type="ECO:0000256" key="2">
    <source>
        <dbReference type="ARBA" id="ARBA00022748"/>
    </source>
</evidence>
<comment type="subcellular location">
    <subcellularLocation>
        <location evidence="1">Cell envelope</location>
    </subcellularLocation>
</comment>
<evidence type="ECO:0000313" key="6">
    <source>
        <dbReference type="Proteomes" id="UP000309061"/>
    </source>
</evidence>
<dbReference type="Proteomes" id="UP000309061">
    <property type="component" value="Chromosome"/>
</dbReference>
<gene>
    <name evidence="5" type="primary">ccmI</name>
    <name evidence="5" type="ORF">H2LOC_016630</name>
</gene>
<dbReference type="KEGG" id="mhey:H2LOC_016630"/>
<dbReference type="SUPFAM" id="SSF48452">
    <property type="entry name" value="TPR-like"/>
    <property type="match status" value="1"/>
</dbReference>
<dbReference type="PANTHER" id="PTHR47870">
    <property type="entry name" value="CYTOCHROME C-TYPE BIOGENESIS PROTEIN CCMH"/>
    <property type="match status" value="1"/>
</dbReference>
<keyword evidence="2" id="KW-0201">Cytochrome c-type biogenesis</keyword>
<dbReference type="GO" id="GO:0017004">
    <property type="term" value="P:cytochrome complex assembly"/>
    <property type="evidence" value="ECO:0007669"/>
    <property type="project" value="UniProtKB-KW"/>
</dbReference>
<accession>A0A6B8KHQ0</accession>
<proteinExistence type="predicted"/>
<protein>
    <submittedName>
        <fullName evidence="5">C-type cytochrome biogenesis protein CcmI</fullName>
    </submittedName>
</protein>
<dbReference type="Gene3D" id="1.25.40.10">
    <property type="entry name" value="Tetratricopeptide repeat domain"/>
    <property type="match status" value="1"/>
</dbReference>
<dbReference type="GO" id="GO:0005886">
    <property type="term" value="C:plasma membrane"/>
    <property type="evidence" value="ECO:0007669"/>
    <property type="project" value="TreeGrafter"/>
</dbReference>
<evidence type="ECO:0000256" key="3">
    <source>
        <dbReference type="SAM" id="MobiDB-lite"/>
    </source>
</evidence>
<feature type="compositionally biased region" description="Low complexity" evidence="3">
    <location>
        <begin position="271"/>
        <end position="290"/>
    </location>
</feature>
<dbReference type="NCBIfam" id="TIGR03142">
    <property type="entry name" value="cytochro_ccmI"/>
    <property type="match status" value="1"/>
</dbReference>
<evidence type="ECO:0000256" key="4">
    <source>
        <dbReference type="SAM" id="Phobius"/>
    </source>
</evidence>
<feature type="region of interest" description="Disordered" evidence="3">
    <location>
        <begin position="268"/>
        <end position="290"/>
    </location>
</feature>